<sequence>MSPFDEALLDEPAQLRRHDESRLLWALATAGAQVRRAIETVGEFGVDRLAGAGPPRALLIAVDGAPGAARLLGRLSGSRAPALSWDGVELPRWAGATDALLVGSADGRHPRLAELAAQGVQRGLSMAVVAPPGSRVAVAAGRAPVAELPRDLHPRAARWSVLVPLLQALDVLGAASVPQAVLVEIAEALDGQAEACRPDGDAFTNPAKALAAELAQSVPLIAGAGAVAGVAARVVADTLQQLAGSPAVSVTLPDGVGRAGALLRGAGSGSAASADDLFRDRVDEPVALRPRLLVVGDDGAADDPLLGERSDAQIQLDEVAARRAAAALHELAGRLGLRSSRVDVPGGDPVARFAAAVAFGDFTAAYLALGHGLDPGARGPAELAH</sequence>
<evidence type="ECO:0000256" key="2">
    <source>
        <dbReference type="ARBA" id="ARBA00023235"/>
    </source>
</evidence>
<comment type="similarity">
    <text evidence="1">Belongs to the PGI/PMI family.</text>
</comment>
<keyword evidence="5" id="KW-1185">Reference proteome</keyword>
<protein>
    <submittedName>
        <fullName evidence="4">Phospho-glucose isomerase C-terminal SIS domain-containing protein</fullName>
    </submittedName>
</protein>
<feature type="domain" description="Bifunctional glucose-6-phosphate/mannose-6-phosphate isomerase C-terminal" evidence="3">
    <location>
        <begin position="204"/>
        <end position="376"/>
    </location>
</feature>
<dbReference type="SUPFAM" id="SSF53697">
    <property type="entry name" value="SIS domain"/>
    <property type="match status" value="1"/>
</dbReference>
<accession>A0A1M5TDT3</accession>
<keyword evidence="2 4" id="KW-0413">Isomerase</keyword>
<dbReference type="InterPro" id="IPR019490">
    <property type="entry name" value="Glu6P/Mann6P_isomerase_C"/>
</dbReference>
<dbReference type="InterPro" id="IPR046348">
    <property type="entry name" value="SIS_dom_sf"/>
</dbReference>
<evidence type="ECO:0000313" key="4">
    <source>
        <dbReference type="EMBL" id="SHH48975.1"/>
    </source>
</evidence>
<dbReference type="STRING" id="1206085.SAMN05443575_3985"/>
<evidence type="ECO:0000313" key="5">
    <source>
        <dbReference type="Proteomes" id="UP000186132"/>
    </source>
</evidence>
<dbReference type="OrthoDB" id="5241724at2"/>
<dbReference type="GO" id="GO:0005975">
    <property type="term" value="P:carbohydrate metabolic process"/>
    <property type="evidence" value="ECO:0007669"/>
    <property type="project" value="InterPro"/>
</dbReference>
<dbReference type="GO" id="GO:0004347">
    <property type="term" value="F:glucose-6-phosphate isomerase activity"/>
    <property type="evidence" value="ECO:0007669"/>
    <property type="project" value="InterPro"/>
</dbReference>
<dbReference type="Proteomes" id="UP000186132">
    <property type="component" value="Unassembled WGS sequence"/>
</dbReference>
<evidence type="ECO:0000256" key="1">
    <source>
        <dbReference type="ARBA" id="ARBA00010523"/>
    </source>
</evidence>
<name>A0A1M5TDT3_9ACTN</name>
<dbReference type="Gene3D" id="3.40.50.10490">
    <property type="entry name" value="Glucose-6-phosphate isomerase like protein, domain 1"/>
    <property type="match status" value="1"/>
</dbReference>
<dbReference type="Pfam" id="PF10432">
    <property type="entry name" value="bact-PGI_C"/>
    <property type="match status" value="1"/>
</dbReference>
<dbReference type="GO" id="GO:0097367">
    <property type="term" value="F:carbohydrate derivative binding"/>
    <property type="evidence" value="ECO:0007669"/>
    <property type="project" value="InterPro"/>
</dbReference>
<reference evidence="4 5" key="1">
    <citation type="submission" date="2016-11" db="EMBL/GenBank/DDBJ databases">
        <authorList>
            <person name="Jaros S."/>
            <person name="Januszkiewicz K."/>
            <person name="Wedrychowicz H."/>
        </authorList>
    </citation>
    <scope>NUCLEOTIDE SEQUENCE [LARGE SCALE GENOMIC DNA]</scope>
    <source>
        <strain evidence="4 5">DSM 45627</strain>
    </source>
</reference>
<proteinExistence type="inferred from homology"/>
<dbReference type="GO" id="GO:0004476">
    <property type="term" value="F:mannose-6-phosphate isomerase activity"/>
    <property type="evidence" value="ECO:0007669"/>
    <property type="project" value="InterPro"/>
</dbReference>
<organism evidence="4 5">
    <name type="scientific">Jatrophihabitans endophyticus</name>
    <dbReference type="NCBI Taxonomy" id="1206085"/>
    <lineage>
        <taxon>Bacteria</taxon>
        <taxon>Bacillati</taxon>
        <taxon>Actinomycetota</taxon>
        <taxon>Actinomycetes</taxon>
        <taxon>Jatrophihabitantales</taxon>
        <taxon>Jatrophihabitantaceae</taxon>
        <taxon>Jatrophihabitans</taxon>
    </lineage>
</organism>
<evidence type="ECO:0000259" key="3">
    <source>
        <dbReference type="Pfam" id="PF10432"/>
    </source>
</evidence>
<gene>
    <name evidence="4" type="ORF">SAMN05443575_3985</name>
</gene>
<dbReference type="GO" id="GO:1901135">
    <property type="term" value="P:carbohydrate derivative metabolic process"/>
    <property type="evidence" value="ECO:0007669"/>
    <property type="project" value="InterPro"/>
</dbReference>
<dbReference type="AlphaFoldDB" id="A0A1M5TDT3"/>
<dbReference type="RefSeq" id="WP_073392170.1">
    <property type="nucleotide sequence ID" value="NZ_FQVU01000006.1"/>
</dbReference>
<dbReference type="EMBL" id="FQVU01000006">
    <property type="protein sequence ID" value="SHH48975.1"/>
    <property type="molecule type" value="Genomic_DNA"/>
</dbReference>